<sequence>MSTHLSPTAFNAGQVSPSLSMILSRQGTPTKTIRTSDLKESSYNFSNGDDNVNHAQSWQTTVWLSNPETYDCCMRRRENGDEVDINQLFARLREVGLDQNQRSSGTMSQKTTCTSAEGIPSSLYLSSFNFFSGSTLPVGESSSKPLRAVAGITLDMDFDGKLD</sequence>
<organism evidence="1 2">
    <name type="scientific">Endocarpon pusillum (strain Z07020 / HMAS-L-300199)</name>
    <name type="common">Lichen-forming fungus</name>
    <dbReference type="NCBI Taxonomy" id="1263415"/>
    <lineage>
        <taxon>Eukaryota</taxon>
        <taxon>Fungi</taxon>
        <taxon>Dikarya</taxon>
        <taxon>Ascomycota</taxon>
        <taxon>Pezizomycotina</taxon>
        <taxon>Eurotiomycetes</taxon>
        <taxon>Chaetothyriomycetidae</taxon>
        <taxon>Verrucariales</taxon>
        <taxon>Verrucariaceae</taxon>
        <taxon>Endocarpon</taxon>
    </lineage>
</organism>
<evidence type="ECO:0000313" key="1">
    <source>
        <dbReference type="EMBL" id="ERF69923.1"/>
    </source>
</evidence>
<evidence type="ECO:0000313" key="2">
    <source>
        <dbReference type="Proteomes" id="UP000019373"/>
    </source>
</evidence>
<name>U1GCY6_ENDPU</name>
<dbReference type="GeneID" id="19240417"/>
<accession>U1GCY6</accession>
<protein>
    <submittedName>
        <fullName evidence="1">Uncharacterized protein</fullName>
    </submittedName>
</protein>
<dbReference type="Proteomes" id="UP000019373">
    <property type="component" value="Unassembled WGS sequence"/>
</dbReference>
<dbReference type="AlphaFoldDB" id="U1GCY6"/>
<proteinExistence type="predicted"/>
<keyword evidence="2" id="KW-1185">Reference proteome</keyword>
<reference evidence="2" key="1">
    <citation type="journal article" date="2014" name="BMC Genomics">
        <title>Genome characteristics reveal the impact of lichenization on lichen-forming fungus Endocarpon pusillum Hedwig (Verrucariales, Ascomycota).</title>
        <authorList>
            <person name="Wang Y.-Y."/>
            <person name="Liu B."/>
            <person name="Zhang X.-Y."/>
            <person name="Zhou Q.-M."/>
            <person name="Zhang T."/>
            <person name="Li H."/>
            <person name="Yu Y.-F."/>
            <person name="Zhang X.-L."/>
            <person name="Hao X.-Y."/>
            <person name="Wang M."/>
            <person name="Wang L."/>
            <person name="Wei J.-C."/>
        </authorList>
    </citation>
    <scope>NUCLEOTIDE SEQUENCE [LARGE SCALE GENOMIC DNA]</scope>
    <source>
        <strain evidence="2">Z07020 / HMAS-L-300199</strain>
    </source>
</reference>
<dbReference type="RefSeq" id="XP_007804423.1">
    <property type="nucleotide sequence ID" value="XM_007806232.1"/>
</dbReference>
<gene>
    <name evidence="1" type="ORF">EPUS_05467</name>
</gene>
<dbReference type="HOGENOM" id="CLU_1627029_0_0_1"/>
<dbReference type="EMBL" id="KE721373">
    <property type="protein sequence ID" value="ERF69923.1"/>
    <property type="molecule type" value="Genomic_DNA"/>
</dbReference>